<keyword evidence="1 2" id="KW-0597">Phosphoprotein</keyword>
<evidence type="ECO:0000256" key="2">
    <source>
        <dbReference type="PROSITE-ProRule" id="PRU00169"/>
    </source>
</evidence>
<name>A0A1F5G8E1_9BACT</name>
<evidence type="ECO:0000313" key="4">
    <source>
        <dbReference type="EMBL" id="OGD88132.1"/>
    </source>
</evidence>
<dbReference type="SUPFAM" id="SSF52172">
    <property type="entry name" value="CheY-like"/>
    <property type="match status" value="1"/>
</dbReference>
<reference evidence="4 5" key="1">
    <citation type="journal article" date="2016" name="Nat. Commun.">
        <title>Thousands of microbial genomes shed light on interconnected biogeochemical processes in an aquifer system.</title>
        <authorList>
            <person name="Anantharaman K."/>
            <person name="Brown C.T."/>
            <person name="Hug L.A."/>
            <person name="Sharon I."/>
            <person name="Castelle C.J."/>
            <person name="Probst A.J."/>
            <person name="Thomas B.C."/>
            <person name="Singh A."/>
            <person name="Wilkins M.J."/>
            <person name="Karaoz U."/>
            <person name="Brodie E.L."/>
            <person name="Williams K.H."/>
            <person name="Hubbard S.S."/>
            <person name="Banfield J.F."/>
        </authorList>
    </citation>
    <scope>NUCLEOTIDE SEQUENCE [LARGE SCALE GENOMIC DNA]</scope>
</reference>
<dbReference type="EMBL" id="MFBD01000037">
    <property type="protein sequence ID" value="OGD88132.1"/>
    <property type="molecule type" value="Genomic_DNA"/>
</dbReference>
<evidence type="ECO:0000313" key="5">
    <source>
        <dbReference type="Proteomes" id="UP000177369"/>
    </source>
</evidence>
<sequence>MANKKLTILVIEDEVLLLEAISKKLKINNCDVVSCSSGEQALDYLKNLSRKPNAIWLDYYLGDSNGIELMQKIHENKTWSSIPVLVVSNSASPEKVHKMLDLGVKKYLIKAEHRLDDLVNEIKDIT</sequence>
<dbReference type="InterPro" id="IPR050595">
    <property type="entry name" value="Bact_response_regulator"/>
</dbReference>
<protein>
    <recommendedName>
        <fullName evidence="3">Response regulatory domain-containing protein</fullName>
    </recommendedName>
</protein>
<evidence type="ECO:0000259" key="3">
    <source>
        <dbReference type="PROSITE" id="PS50110"/>
    </source>
</evidence>
<dbReference type="PANTHER" id="PTHR44591:SF3">
    <property type="entry name" value="RESPONSE REGULATORY DOMAIN-CONTAINING PROTEIN"/>
    <property type="match status" value="1"/>
</dbReference>
<accession>A0A1F5G8E1</accession>
<dbReference type="CDD" id="cd00156">
    <property type="entry name" value="REC"/>
    <property type="match status" value="1"/>
</dbReference>
<dbReference type="SMART" id="SM00448">
    <property type="entry name" value="REC"/>
    <property type="match status" value="1"/>
</dbReference>
<feature type="modified residue" description="4-aspartylphosphate" evidence="2">
    <location>
        <position position="58"/>
    </location>
</feature>
<dbReference type="PANTHER" id="PTHR44591">
    <property type="entry name" value="STRESS RESPONSE REGULATOR PROTEIN 1"/>
    <property type="match status" value="1"/>
</dbReference>
<dbReference type="InterPro" id="IPR001789">
    <property type="entry name" value="Sig_transdc_resp-reg_receiver"/>
</dbReference>
<dbReference type="Gene3D" id="3.40.50.2300">
    <property type="match status" value="1"/>
</dbReference>
<feature type="domain" description="Response regulatory" evidence="3">
    <location>
        <begin position="7"/>
        <end position="125"/>
    </location>
</feature>
<dbReference type="InterPro" id="IPR011006">
    <property type="entry name" value="CheY-like_superfamily"/>
</dbReference>
<dbReference type="GO" id="GO:0000160">
    <property type="term" value="P:phosphorelay signal transduction system"/>
    <property type="evidence" value="ECO:0007669"/>
    <property type="project" value="InterPro"/>
</dbReference>
<dbReference type="AlphaFoldDB" id="A0A1F5G8E1"/>
<gene>
    <name evidence="4" type="ORF">A3D04_01535</name>
</gene>
<dbReference type="STRING" id="1797714.A3D04_01535"/>
<proteinExistence type="predicted"/>
<organism evidence="4 5">
    <name type="scientific">Candidatus Curtissbacteria bacterium RIFCSPHIGHO2_02_FULL_40_16b</name>
    <dbReference type="NCBI Taxonomy" id="1797714"/>
    <lineage>
        <taxon>Bacteria</taxon>
        <taxon>Candidatus Curtissiibacteriota</taxon>
    </lineage>
</organism>
<evidence type="ECO:0000256" key="1">
    <source>
        <dbReference type="ARBA" id="ARBA00022553"/>
    </source>
</evidence>
<dbReference type="PROSITE" id="PS50110">
    <property type="entry name" value="RESPONSE_REGULATORY"/>
    <property type="match status" value="1"/>
</dbReference>
<dbReference type="Proteomes" id="UP000177369">
    <property type="component" value="Unassembled WGS sequence"/>
</dbReference>
<dbReference type="Pfam" id="PF00072">
    <property type="entry name" value="Response_reg"/>
    <property type="match status" value="1"/>
</dbReference>
<comment type="caution">
    <text evidence="4">The sequence shown here is derived from an EMBL/GenBank/DDBJ whole genome shotgun (WGS) entry which is preliminary data.</text>
</comment>